<sequence>MESRPLVLYTKQGIANVAEKQHKAPSDMSLAKAQSQELTPKKFDFASTLNKTLFFPTNASKITNPLA</sequence>
<evidence type="ECO:0000313" key="2">
    <source>
        <dbReference type="Proteomes" id="UP000824120"/>
    </source>
</evidence>
<reference evidence="1 2" key="1">
    <citation type="submission" date="2020-09" db="EMBL/GenBank/DDBJ databases">
        <title>De no assembly of potato wild relative species, Solanum commersonii.</title>
        <authorList>
            <person name="Cho K."/>
        </authorList>
    </citation>
    <scope>NUCLEOTIDE SEQUENCE [LARGE SCALE GENOMIC DNA]</scope>
    <source>
        <strain evidence="1">LZ3.2</strain>
        <tissue evidence="1">Leaf</tissue>
    </source>
</reference>
<comment type="caution">
    <text evidence="1">The sequence shown here is derived from an EMBL/GenBank/DDBJ whole genome shotgun (WGS) entry which is preliminary data.</text>
</comment>
<evidence type="ECO:0000313" key="1">
    <source>
        <dbReference type="EMBL" id="KAG5618957.1"/>
    </source>
</evidence>
<name>A0A9J6A314_SOLCO</name>
<keyword evidence="2" id="KW-1185">Reference proteome</keyword>
<dbReference type="Proteomes" id="UP000824120">
    <property type="component" value="Chromosome 3"/>
</dbReference>
<dbReference type="AlphaFoldDB" id="A0A9J6A314"/>
<accession>A0A9J6A314</accession>
<gene>
    <name evidence="1" type="ORF">H5410_018781</name>
</gene>
<protein>
    <submittedName>
        <fullName evidence="1">Uncharacterized protein</fullName>
    </submittedName>
</protein>
<proteinExistence type="predicted"/>
<dbReference type="EMBL" id="JACXVP010000003">
    <property type="protein sequence ID" value="KAG5618957.1"/>
    <property type="molecule type" value="Genomic_DNA"/>
</dbReference>
<organism evidence="1 2">
    <name type="scientific">Solanum commersonii</name>
    <name type="common">Commerson's wild potato</name>
    <name type="synonym">Commerson's nightshade</name>
    <dbReference type="NCBI Taxonomy" id="4109"/>
    <lineage>
        <taxon>Eukaryota</taxon>
        <taxon>Viridiplantae</taxon>
        <taxon>Streptophyta</taxon>
        <taxon>Embryophyta</taxon>
        <taxon>Tracheophyta</taxon>
        <taxon>Spermatophyta</taxon>
        <taxon>Magnoliopsida</taxon>
        <taxon>eudicotyledons</taxon>
        <taxon>Gunneridae</taxon>
        <taxon>Pentapetalae</taxon>
        <taxon>asterids</taxon>
        <taxon>lamiids</taxon>
        <taxon>Solanales</taxon>
        <taxon>Solanaceae</taxon>
        <taxon>Solanoideae</taxon>
        <taxon>Solaneae</taxon>
        <taxon>Solanum</taxon>
    </lineage>
</organism>